<dbReference type="OrthoDB" id="10625022at2759"/>
<evidence type="ECO:0000313" key="2">
    <source>
        <dbReference type="EMBL" id="CDW33329.1"/>
    </source>
</evidence>
<dbReference type="AlphaFoldDB" id="A0A0K2U4V1"/>
<feature type="region of interest" description="Disordered" evidence="1">
    <location>
        <begin position="294"/>
        <end position="407"/>
    </location>
</feature>
<feature type="region of interest" description="Disordered" evidence="1">
    <location>
        <begin position="424"/>
        <end position="486"/>
    </location>
</feature>
<organism evidence="2">
    <name type="scientific">Lepeophtheirus salmonis</name>
    <name type="common">Salmon louse</name>
    <name type="synonym">Caligus salmonis</name>
    <dbReference type="NCBI Taxonomy" id="72036"/>
    <lineage>
        <taxon>Eukaryota</taxon>
        <taxon>Metazoa</taxon>
        <taxon>Ecdysozoa</taxon>
        <taxon>Arthropoda</taxon>
        <taxon>Crustacea</taxon>
        <taxon>Multicrustacea</taxon>
        <taxon>Hexanauplia</taxon>
        <taxon>Copepoda</taxon>
        <taxon>Siphonostomatoida</taxon>
        <taxon>Caligidae</taxon>
        <taxon>Lepeophtheirus</taxon>
    </lineage>
</organism>
<feature type="region of interest" description="Disordered" evidence="1">
    <location>
        <begin position="572"/>
        <end position="594"/>
    </location>
</feature>
<feature type="compositionally biased region" description="Basic and acidic residues" evidence="1">
    <location>
        <begin position="294"/>
        <end position="380"/>
    </location>
</feature>
<protein>
    <submittedName>
        <fullName evidence="2">Uncharacterized protein</fullName>
    </submittedName>
</protein>
<dbReference type="EMBL" id="HACA01015968">
    <property type="protein sequence ID" value="CDW33329.1"/>
    <property type="molecule type" value="Transcribed_RNA"/>
</dbReference>
<feature type="compositionally biased region" description="Basic and acidic residues" evidence="1">
    <location>
        <begin position="387"/>
        <end position="407"/>
    </location>
</feature>
<evidence type="ECO:0000256" key="1">
    <source>
        <dbReference type="SAM" id="MobiDB-lite"/>
    </source>
</evidence>
<feature type="region of interest" description="Disordered" evidence="1">
    <location>
        <begin position="205"/>
        <end position="226"/>
    </location>
</feature>
<feature type="compositionally biased region" description="Polar residues" evidence="1">
    <location>
        <begin position="450"/>
        <end position="463"/>
    </location>
</feature>
<sequence length="995" mass="117383">MEEKPFGWIHQVAETSHHLVSDAEMELQKRAFDVKHANDRSRSRTKSNFITNRARSFERAHIAGSNEALPPPLRRRSPSLRRNDEIWISRPESRSGEEEQMKNRHRWNSVGRLNTSAWENRIRCESPAPHPPPIERHLRRRRLTGEEMTPPPRSGSFSKKKEVPHLLHQQEGSQISGSLKDAKVTEWIRKSHDCLIQNEQNHQSYYETQESSTQSSQTTQHDVHNNESEAIRFRQEQLRHMEEEKHRQEAEIRRQGDELRRRELEMKKKELEMLRKKEEVQKLEEMNRLQAHMEKEEARLKKEYEITRKKRLSEQHEKKQNELMERRRQEDIRKQEEFERQRKYEEQLKQKHMEQERQKDQQLLYEKKIQKDKEERDRLHTLQMGQRQERIRKQQEKDENEKKIEQLRLEEERRCQEEMRQIEEETERQRRRSKKQNGHQLLDINKMEEQNITYRQSHHNQSTESRRHRSRHRSREGGCFNPQDQKEVHRPVTPIDVKTGHVNSKAHFFNERSKSMDRNDEYEPRRHRGHIVKDWIRTPQSEEHDPPSRPGSSLGQTLGAVKHTIDNWNHSALHQKTGVEPPVSRARSLSQHRDWKPCVRDRPVTPTCFDTVDTHKVQDTIKDWGANRQGSGRNSPIPSRMIAETFADSKVGTQEWKHNDIYTKEKETFYMEEDAPWRSKSTPEPNLKLINISVTRNVVKEKPKPKVEMIPPPLPKEHVEKCNRVQSRNLFITELPDLPLHQESTSTKYESKVMTSTTSSSQVHFEEKTPCDILGKDKNIPVPVVSESWLTGIQNSKPMSTSHNVLSTTSSASTIAHLEGLKSPTQTGKTPLPVLAGWYDTDSKKLPHSPKDQGIHHEVPRAPPPPLPSKETNPRLLNQQKCSPTIQKYENEVDKRQRELEELRNLRSARNKRLQDAFELGDPYLEYEESVESYSDDYTDDGIVEEGIPNEPSRPAPTRRIANLFNRSSDEWKEEQAHCPPLRNSSQEFMKGVNS</sequence>
<feature type="compositionally biased region" description="Low complexity" evidence="1">
    <location>
        <begin position="205"/>
        <end position="220"/>
    </location>
</feature>
<accession>A0A0K2U4V1</accession>
<feature type="region of interest" description="Disordered" evidence="1">
    <location>
        <begin position="842"/>
        <end position="875"/>
    </location>
</feature>
<feature type="compositionally biased region" description="Basic and acidic residues" evidence="1">
    <location>
        <begin position="537"/>
        <end position="547"/>
    </location>
</feature>
<feature type="compositionally biased region" description="Basic and acidic residues" evidence="1">
    <location>
        <begin position="842"/>
        <end position="860"/>
    </location>
</feature>
<name>A0A0K2U4V1_LEPSM</name>
<feature type="compositionally biased region" description="Polar residues" evidence="1">
    <location>
        <begin position="983"/>
        <end position="995"/>
    </location>
</feature>
<feature type="region of interest" description="Disordered" evidence="1">
    <location>
        <begin position="969"/>
        <end position="995"/>
    </location>
</feature>
<proteinExistence type="predicted"/>
<reference evidence="2" key="1">
    <citation type="submission" date="2014-05" db="EMBL/GenBank/DDBJ databases">
        <authorList>
            <person name="Chronopoulou M."/>
        </authorList>
    </citation>
    <scope>NUCLEOTIDE SEQUENCE</scope>
    <source>
        <tissue evidence="2">Whole organism</tissue>
    </source>
</reference>
<feature type="region of interest" description="Disordered" evidence="1">
    <location>
        <begin position="123"/>
        <end position="162"/>
    </location>
</feature>
<feature type="region of interest" description="Disordered" evidence="1">
    <location>
        <begin position="537"/>
        <end position="556"/>
    </location>
</feature>